<keyword evidence="1" id="KW-0812">Transmembrane</keyword>
<evidence type="ECO:0000256" key="1">
    <source>
        <dbReference type="SAM" id="Phobius"/>
    </source>
</evidence>
<organism evidence="2 3">
    <name type="scientific">Chlamydomonas reinhardtii</name>
    <name type="common">Chlamydomonas smithii</name>
    <dbReference type="NCBI Taxonomy" id="3055"/>
    <lineage>
        <taxon>Eukaryota</taxon>
        <taxon>Viridiplantae</taxon>
        <taxon>Chlorophyta</taxon>
        <taxon>core chlorophytes</taxon>
        <taxon>Chlorophyceae</taxon>
        <taxon>CS clade</taxon>
        <taxon>Chlamydomonadales</taxon>
        <taxon>Chlamydomonadaceae</taxon>
        <taxon>Chlamydomonas</taxon>
    </lineage>
</organism>
<sequence>MSRAIRGKPRKETKEEAKARKLLNREAHTKARWAFVALLVAFVLVVVVTAFIAMRPIPPGEVLRSRIRRGRRRAAADAA</sequence>
<keyword evidence="3" id="KW-1185">Reference proteome</keyword>
<keyword evidence="1" id="KW-0472">Membrane</keyword>
<dbReference type="Proteomes" id="UP000006906">
    <property type="component" value="Chromosome 7"/>
</dbReference>
<feature type="transmembrane region" description="Helical" evidence="1">
    <location>
        <begin position="33"/>
        <end position="54"/>
    </location>
</feature>
<dbReference type="RefSeq" id="XP_042922531.1">
    <property type="nucleotide sequence ID" value="XM_043063963.1"/>
</dbReference>
<evidence type="ECO:0000313" key="2">
    <source>
        <dbReference type="EMBL" id="PNW80505.1"/>
    </source>
</evidence>
<dbReference type="EMBL" id="CM008968">
    <property type="protein sequence ID" value="PNW80505.1"/>
    <property type="molecule type" value="Genomic_DNA"/>
</dbReference>
<dbReference type="InParanoid" id="A0A2K3DIZ6"/>
<dbReference type="GeneID" id="66053982"/>
<accession>A0A2K3DIZ6</accession>
<keyword evidence="1" id="KW-1133">Transmembrane helix</keyword>
<name>A0A2K3DIZ6_CHLRE</name>
<gene>
    <name evidence="2" type="ORF">CHLRE_07g320093v5</name>
</gene>
<proteinExistence type="predicted"/>
<protein>
    <submittedName>
        <fullName evidence="2">Uncharacterized protein</fullName>
    </submittedName>
</protein>
<reference evidence="2 3" key="1">
    <citation type="journal article" date="2007" name="Science">
        <title>The Chlamydomonas genome reveals the evolution of key animal and plant functions.</title>
        <authorList>
            <person name="Merchant S.S."/>
            <person name="Prochnik S.E."/>
            <person name="Vallon O."/>
            <person name="Harris E.H."/>
            <person name="Karpowicz S.J."/>
            <person name="Witman G.B."/>
            <person name="Terry A."/>
            <person name="Salamov A."/>
            <person name="Fritz-Laylin L.K."/>
            <person name="Marechal-Drouard L."/>
            <person name="Marshall W.F."/>
            <person name="Qu L.H."/>
            <person name="Nelson D.R."/>
            <person name="Sanderfoot A.A."/>
            <person name="Spalding M.H."/>
            <person name="Kapitonov V.V."/>
            <person name="Ren Q."/>
            <person name="Ferris P."/>
            <person name="Lindquist E."/>
            <person name="Shapiro H."/>
            <person name="Lucas S.M."/>
            <person name="Grimwood J."/>
            <person name="Schmutz J."/>
            <person name="Cardol P."/>
            <person name="Cerutti H."/>
            <person name="Chanfreau G."/>
            <person name="Chen C.L."/>
            <person name="Cognat V."/>
            <person name="Croft M.T."/>
            <person name="Dent R."/>
            <person name="Dutcher S."/>
            <person name="Fernandez E."/>
            <person name="Fukuzawa H."/>
            <person name="Gonzalez-Ballester D."/>
            <person name="Gonzalez-Halphen D."/>
            <person name="Hallmann A."/>
            <person name="Hanikenne M."/>
            <person name="Hippler M."/>
            <person name="Inwood W."/>
            <person name="Jabbari K."/>
            <person name="Kalanon M."/>
            <person name="Kuras R."/>
            <person name="Lefebvre P.A."/>
            <person name="Lemaire S.D."/>
            <person name="Lobanov A.V."/>
            <person name="Lohr M."/>
            <person name="Manuell A."/>
            <person name="Meier I."/>
            <person name="Mets L."/>
            <person name="Mittag M."/>
            <person name="Mittelmeier T."/>
            <person name="Moroney J.V."/>
            <person name="Moseley J."/>
            <person name="Napoli C."/>
            <person name="Nedelcu A.M."/>
            <person name="Niyogi K."/>
            <person name="Novoselov S.V."/>
            <person name="Paulsen I.T."/>
            <person name="Pazour G."/>
            <person name="Purton S."/>
            <person name="Ral J.P."/>
            <person name="Riano-Pachon D.M."/>
            <person name="Riekhof W."/>
            <person name="Rymarquis L."/>
            <person name="Schroda M."/>
            <person name="Stern D."/>
            <person name="Umen J."/>
            <person name="Willows R."/>
            <person name="Wilson N."/>
            <person name="Zimmer S.L."/>
            <person name="Allmer J."/>
            <person name="Balk J."/>
            <person name="Bisova K."/>
            <person name="Chen C.J."/>
            <person name="Elias M."/>
            <person name="Gendler K."/>
            <person name="Hauser C."/>
            <person name="Lamb M.R."/>
            <person name="Ledford H."/>
            <person name="Long J.C."/>
            <person name="Minagawa J."/>
            <person name="Page M.D."/>
            <person name="Pan J."/>
            <person name="Pootakham W."/>
            <person name="Roje S."/>
            <person name="Rose A."/>
            <person name="Stahlberg E."/>
            <person name="Terauchi A.M."/>
            <person name="Yang P."/>
            <person name="Ball S."/>
            <person name="Bowler C."/>
            <person name="Dieckmann C.L."/>
            <person name="Gladyshev V.N."/>
            <person name="Green P."/>
            <person name="Jorgensen R."/>
            <person name="Mayfield S."/>
            <person name="Mueller-Roeber B."/>
            <person name="Rajamani S."/>
            <person name="Sayre R.T."/>
            <person name="Brokstein P."/>
            <person name="Dubchak I."/>
            <person name="Goodstein D."/>
            <person name="Hornick L."/>
            <person name="Huang Y.W."/>
            <person name="Jhaveri J."/>
            <person name="Luo Y."/>
            <person name="Martinez D."/>
            <person name="Ngau W.C."/>
            <person name="Otillar B."/>
            <person name="Poliakov A."/>
            <person name="Porter A."/>
            <person name="Szajkowski L."/>
            <person name="Werner G."/>
            <person name="Zhou K."/>
            <person name="Grigoriev I.V."/>
            <person name="Rokhsar D.S."/>
            <person name="Grossman A.R."/>
        </authorList>
    </citation>
    <scope>NUCLEOTIDE SEQUENCE [LARGE SCALE GENOMIC DNA]</scope>
    <source>
        <strain evidence="3">CC-503</strain>
    </source>
</reference>
<dbReference type="KEGG" id="cre:CHLRE_07g320093v5"/>
<dbReference type="Gramene" id="PNW80505">
    <property type="protein sequence ID" value="PNW80505"/>
    <property type="gene ID" value="CHLRE_07g320093v5"/>
</dbReference>
<dbReference type="AlphaFoldDB" id="A0A2K3DIZ6"/>
<evidence type="ECO:0000313" key="3">
    <source>
        <dbReference type="Proteomes" id="UP000006906"/>
    </source>
</evidence>